<evidence type="ECO:0000256" key="1">
    <source>
        <dbReference type="ARBA" id="ARBA00004148"/>
    </source>
</evidence>
<dbReference type="GO" id="GO:0035556">
    <property type="term" value="P:intracellular signal transduction"/>
    <property type="evidence" value="ECO:0007669"/>
    <property type="project" value="InterPro"/>
</dbReference>
<reference evidence="7" key="1">
    <citation type="submission" date="2023-04" db="EMBL/GenBank/DDBJ databases">
        <title>Black Yeasts Isolated from many extreme environments.</title>
        <authorList>
            <person name="Coleine C."/>
            <person name="Stajich J.E."/>
            <person name="Selbmann L."/>
        </authorList>
    </citation>
    <scope>NUCLEOTIDE SEQUENCE</scope>
    <source>
        <strain evidence="7">CCFEE 5312</strain>
    </source>
</reference>
<sequence>MAVGSQLTTCTVVLHDDAVSKEHVLCDPSLVLPGKAAYLVAANAKRLCFLSKEPSRNRDEVSVHASVARQFGFENRTKANIEIVDDVEAAIATHVEFFLRDQHLSRADMWHLESQIDASVLYQGQTLSYLGSHVATVESVYISGKQVDSACVLHPRTKLIFRSGSARYILLVQISKEMLECWSNGDLLYERLLNGYLPELLHRWEHLKVRHQVTVVLFGRRLPALEYLDSEDTQQLSKQSEDFFQVVAADLPSHDGRQLLQILKKALNSPNLPHDVCLAADGNTLEAINIAAAEFVQAKVDPPLASTGSAIIVITAGSGLFQAQHRLLRQTTRLLMGNSVGVDIVSTAPKPLHPVPLFQYAREGVTEYALPHWADISYWKSEDDRDTSHWLLPAPQEALLDIALPHLDLNGLSADGERDDLLETHDQKLFGDVETNHDSHTPIMKTSFVSTNDKIEVKARADLLRSTANDCEVQRTAQLDASRKVLEWPINHHPESLTGLPKPRKQAATPHPLLQMGRNVSIGAKSAALNSGVASTSISMQRGQHGRDSSSGSEQSIKENPSNLAKQIRASLRRKPSQASFAPSHVSDNTPPSQPIQIRTSQDRKEEDPASIVEKAVMQQSGSNGLDKTISLSATPKASDKLPRSATQIEEHHHDIVCPWLTLLNPCNPHKDNMRVASEYRQWQNVFPKAVGPDTFRWDSMTTPAVLPLLRESRISLTDLETHFEKKVRRLVATMESAREAMRQMIALRLSYGFQVVPTRKLRDTQKATESIERILLSLGDYYHDIRCLSDMEVQVSEYWQELPSTGSSGVHPTTTSQYSARIRPALGQQAHPKDLSLAEGGDEIHWSILDDQCANPGVSHDSGAKSKMRLVLIPVPLALNEAPRQLSDEERRIDGIQRLTQLWQRNRYFSEEDQRHQASLAKPKDPGLADRDPDPLAIEYQTRDPSAVVSEGPATGDAAATLFPKSETYHTSKFDTGKLVKHMQEPPPAGIELKDRRWLTRFHLKCFRGDEMTNWLLRVFRDLRTREDAVALGNQLMDKDMFTHVRGKHEFRDGNYFYQIKSAHRTTLYPDTAGFFARGLGHSVPSTPIMEMKQSPSIRALHSDSDSSGRGSPMPSMTQVDGREKQAILLSQSLQYNVDPTKKSKQLEIVTLHYDRIHNPDNCYHIQLDWTSTTPKLIREAVARWSSLVESHGLKLVQIPILEASRLLERRPLDQPVFAKLALRPSEKPPATPQLEPNPGSPRGRVDRDGNHKAILRKMGFVLDLEAAHSFPRKLDVSYSWGRPEYQMTQFVHRSGLLLAQISNDGRGDFLLMRNRLVGQWSSNPTKKTEPKSAESIFEDIVKFCKDESALKTLYEELNKPKVSPMSPHVRSSWNADADVPPMELPPHLIHRANK</sequence>
<dbReference type="InterPro" id="IPR036388">
    <property type="entry name" value="WH-like_DNA-bd_sf"/>
</dbReference>
<dbReference type="InterPro" id="IPR036390">
    <property type="entry name" value="WH_DNA-bd_sf"/>
</dbReference>
<keyword evidence="8" id="KW-1185">Reference proteome</keyword>
<evidence type="ECO:0000256" key="4">
    <source>
        <dbReference type="ARBA" id="ARBA00021881"/>
    </source>
</evidence>
<evidence type="ECO:0000313" key="8">
    <source>
        <dbReference type="Proteomes" id="UP001271007"/>
    </source>
</evidence>
<accession>A0AAJ0D9S2</accession>
<dbReference type="GO" id="GO:1990130">
    <property type="term" value="C:GATOR1 complex"/>
    <property type="evidence" value="ECO:0007669"/>
    <property type="project" value="TreeGrafter"/>
</dbReference>
<dbReference type="InterPro" id="IPR027244">
    <property type="entry name" value="IML1"/>
</dbReference>
<feature type="compositionally biased region" description="Polar residues" evidence="5">
    <location>
        <begin position="549"/>
        <end position="565"/>
    </location>
</feature>
<feature type="domain" description="DEP" evidence="6">
    <location>
        <begin position="988"/>
        <end position="1063"/>
    </location>
</feature>
<name>A0AAJ0D9S2_9PEZI</name>
<organism evidence="7 8">
    <name type="scientific">Extremus antarcticus</name>
    <dbReference type="NCBI Taxonomy" id="702011"/>
    <lineage>
        <taxon>Eukaryota</taxon>
        <taxon>Fungi</taxon>
        <taxon>Dikarya</taxon>
        <taxon>Ascomycota</taxon>
        <taxon>Pezizomycotina</taxon>
        <taxon>Dothideomycetes</taxon>
        <taxon>Dothideomycetidae</taxon>
        <taxon>Mycosphaerellales</taxon>
        <taxon>Extremaceae</taxon>
        <taxon>Extremus</taxon>
    </lineage>
</organism>
<proteinExistence type="inferred from homology"/>
<dbReference type="PROSITE" id="PS50186">
    <property type="entry name" value="DEP"/>
    <property type="match status" value="1"/>
</dbReference>
<evidence type="ECO:0000313" key="7">
    <source>
        <dbReference type="EMBL" id="KAK3049762.1"/>
    </source>
</evidence>
<dbReference type="SMART" id="SM00049">
    <property type="entry name" value="DEP"/>
    <property type="match status" value="1"/>
</dbReference>
<dbReference type="SUPFAM" id="SSF46785">
    <property type="entry name" value="Winged helix' DNA-binding domain"/>
    <property type="match status" value="1"/>
</dbReference>
<dbReference type="GO" id="GO:0005774">
    <property type="term" value="C:vacuolar membrane"/>
    <property type="evidence" value="ECO:0007669"/>
    <property type="project" value="UniProtKB-SubCell"/>
</dbReference>
<feature type="compositionally biased region" description="Polar residues" evidence="5">
    <location>
        <begin position="577"/>
        <end position="600"/>
    </location>
</feature>
<dbReference type="Proteomes" id="UP001271007">
    <property type="component" value="Unassembled WGS sequence"/>
</dbReference>
<evidence type="ECO:0000256" key="2">
    <source>
        <dbReference type="ARBA" id="ARBA00005643"/>
    </source>
</evidence>
<gene>
    <name evidence="7" type="primary">IML1</name>
    <name evidence="7" type="ORF">LTR09_008938</name>
</gene>
<dbReference type="GO" id="GO:0010508">
    <property type="term" value="P:positive regulation of autophagy"/>
    <property type="evidence" value="ECO:0007669"/>
    <property type="project" value="TreeGrafter"/>
</dbReference>
<dbReference type="Pfam" id="PF00610">
    <property type="entry name" value="DEP"/>
    <property type="match status" value="1"/>
</dbReference>
<dbReference type="CDD" id="cd04449">
    <property type="entry name" value="DEP_DEPDC5-like"/>
    <property type="match status" value="1"/>
</dbReference>
<evidence type="ECO:0000259" key="6">
    <source>
        <dbReference type="PROSITE" id="PS50186"/>
    </source>
</evidence>
<dbReference type="InterPro" id="IPR045838">
    <property type="entry name" value="DEPDC5_CTD"/>
</dbReference>
<feature type="region of interest" description="Disordered" evidence="5">
    <location>
        <begin position="1363"/>
        <end position="1396"/>
    </location>
</feature>
<feature type="compositionally biased region" description="Polar residues" evidence="5">
    <location>
        <begin position="618"/>
        <end position="636"/>
    </location>
</feature>
<dbReference type="EMBL" id="JAWDJX010000037">
    <property type="protein sequence ID" value="KAK3049762.1"/>
    <property type="molecule type" value="Genomic_DNA"/>
</dbReference>
<dbReference type="PANTHER" id="PTHR13179:SF8">
    <property type="entry name" value="GATOR COMPLEX PROTEIN DEPDC5"/>
    <property type="match status" value="1"/>
</dbReference>
<feature type="compositionally biased region" description="Polar residues" evidence="5">
    <location>
        <begin position="1109"/>
        <end position="1120"/>
    </location>
</feature>
<dbReference type="GO" id="GO:0005096">
    <property type="term" value="F:GTPase activator activity"/>
    <property type="evidence" value="ECO:0007669"/>
    <property type="project" value="InterPro"/>
</dbReference>
<feature type="compositionally biased region" description="Basic and acidic residues" evidence="5">
    <location>
        <begin position="911"/>
        <end position="935"/>
    </location>
</feature>
<dbReference type="Gene3D" id="1.10.10.10">
    <property type="entry name" value="Winged helix-like DNA-binding domain superfamily/Winged helix DNA-binding domain"/>
    <property type="match status" value="1"/>
</dbReference>
<dbReference type="InterPro" id="IPR048255">
    <property type="entry name" value="IML1_N"/>
</dbReference>
<comment type="similarity">
    <text evidence="2">Belongs to the IML1 family.</text>
</comment>
<comment type="subcellular location">
    <subcellularLocation>
        <location evidence="1">Vacuole membrane</location>
        <topology evidence="1">Peripheral membrane protein</topology>
    </subcellularLocation>
</comment>
<feature type="region of interest" description="Disordered" evidence="5">
    <location>
        <begin position="533"/>
        <end position="643"/>
    </location>
</feature>
<feature type="region of interest" description="Disordered" evidence="5">
    <location>
        <begin position="911"/>
        <end position="936"/>
    </location>
</feature>
<evidence type="ECO:0000256" key="3">
    <source>
        <dbReference type="ARBA" id="ARBA00018529"/>
    </source>
</evidence>
<feature type="region of interest" description="Disordered" evidence="5">
    <location>
        <begin position="1225"/>
        <end position="1250"/>
    </location>
</feature>
<dbReference type="InterPro" id="IPR000591">
    <property type="entry name" value="DEP_dom"/>
</dbReference>
<dbReference type="GO" id="GO:1904262">
    <property type="term" value="P:negative regulation of TORC1 signaling"/>
    <property type="evidence" value="ECO:0007669"/>
    <property type="project" value="TreeGrafter"/>
</dbReference>
<dbReference type="Pfam" id="PF12257">
    <property type="entry name" value="IML1"/>
    <property type="match status" value="1"/>
</dbReference>
<feature type="region of interest" description="Disordered" evidence="5">
    <location>
        <begin position="1098"/>
        <end position="1122"/>
    </location>
</feature>
<dbReference type="Pfam" id="PF19418">
    <property type="entry name" value="DEPDC5_CTD"/>
    <property type="match status" value="1"/>
</dbReference>
<protein>
    <recommendedName>
        <fullName evidence="3">Vacuolar membrane-associated protein IML1</fullName>
    </recommendedName>
    <alternativeName>
        <fullName evidence="4">Vacuolar membrane-associated protein iml1</fullName>
    </alternativeName>
</protein>
<dbReference type="PANTHER" id="PTHR13179">
    <property type="entry name" value="DEP DOMAIN CONTAINING PROTEIN 5"/>
    <property type="match status" value="1"/>
</dbReference>
<feature type="compositionally biased region" description="Polar residues" evidence="5">
    <location>
        <begin position="533"/>
        <end position="542"/>
    </location>
</feature>
<evidence type="ECO:0000256" key="5">
    <source>
        <dbReference type="SAM" id="MobiDB-lite"/>
    </source>
</evidence>
<comment type="caution">
    <text evidence="7">The sequence shown here is derived from an EMBL/GenBank/DDBJ whole genome shotgun (WGS) entry which is preliminary data.</text>
</comment>